<keyword evidence="1" id="KW-0812">Transmembrane</keyword>
<accession>A0A9X1MNV5</accession>
<reference evidence="2" key="1">
    <citation type="submission" date="2021-11" db="EMBL/GenBank/DDBJ databases">
        <title>Genome sequence.</title>
        <authorList>
            <person name="Sun Q."/>
        </authorList>
    </citation>
    <scope>NUCLEOTIDE SEQUENCE</scope>
    <source>
        <strain evidence="2">JC732</strain>
    </source>
</reference>
<comment type="caution">
    <text evidence="2">The sequence shown here is derived from an EMBL/GenBank/DDBJ whole genome shotgun (WGS) entry which is preliminary data.</text>
</comment>
<dbReference type="AlphaFoldDB" id="A0A9X1MNV5"/>
<name>A0A9X1MNV5_9BACT</name>
<keyword evidence="1" id="KW-0472">Membrane</keyword>
<feature type="transmembrane region" description="Helical" evidence="1">
    <location>
        <begin position="12"/>
        <end position="32"/>
    </location>
</feature>
<proteinExistence type="predicted"/>
<evidence type="ECO:0000256" key="1">
    <source>
        <dbReference type="SAM" id="Phobius"/>
    </source>
</evidence>
<sequence>MFGHSTYRHTQEGPFCWLIAGISIPCFISSAMLWNEPVASAVVAFAGFSTLYLAGAFRHLTVSDDDDELLISFGPLPLLWRRIRYAKMRTAQVSRTTFLDGWGVHYSLRGGWVWNIWGYDCVEIQLDKGKVFVGTDDAENFAEFLQTRIEKRNAPDRGEFP</sequence>
<keyword evidence="1" id="KW-1133">Transmembrane helix</keyword>
<keyword evidence="3" id="KW-1185">Reference proteome</keyword>
<dbReference type="Proteomes" id="UP001139103">
    <property type="component" value="Unassembled WGS sequence"/>
</dbReference>
<feature type="transmembrane region" description="Helical" evidence="1">
    <location>
        <begin position="38"/>
        <end position="57"/>
    </location>
</feature>
<dbReference type="EMBL" id="JAJKFT010000010">
    <property type="protein sequence ID" value="MCC9630608.1"/>
    <property type="molecule type" value="Genomic_DNA"/>
</dbReference>
<dbReference type="RefSeq" id="WP_230221882.1">
    <property type="nucleotide sequence ID" value="NZ_JAJKFT010000010.1"/>
</dbReference>
<evidence type="ECO:0008006" key="4">
    <source>
        <dbReference type="Google" id="ProtNLM"/>
    </source>
</evidence>
<evidence type="ECO:0000313" key="2">
    <source>
        <dbReference type="EMBL" id="MCC9630608.1"/>
    </source>
</evidence>
<organism evidence="2 3">
    <name type="scientific">Blastopirellula sediminis</name>
    <dbReference type="NCBI Taxonomy" id="2894196"/>
    <lineage>
        <taxon>Bacteria</taxon>
        <taxon>Pseudomonadati</taxon>
        <taxon>Planctomycetota</taxon>
        <taxon>Planctomycetia</taxon>
        <taxon>Pirellulales</taxon>
        <taxon>Pirellulaceae</taxon>
        <taxon>Blastopirellula</taxon>
    </lineage>
</organism>
<protein>
    <recommendedName>
        <fullName evidence="4">PH domain-containing protein</fullName>
    </recommendedName>
</protein>
<evidence type="ECO:0000313" key="3">
    <source>
        <dbReference type="Proteomes" id="UP001139103"/>
    </source>
</evidence>
<gene>
    <name evidence="2" type="ORF">LOC68_19615</name>
</gene>